<accession>A0AAN8YG90</accession>
<gene>
    <name evidence="1" type="ORF">RDI58_010716</name>
</gene>
<proteinExistence type="predicted"/>
<protein>
    <submittedName>
        <fullName evidence="1">Uncharacterized protein</fullName>
    </submittedName>
</protein>
<dbReference type="AlphaFoldDB" id="A0AAN8YG90"/>
<name>A0AAN8YG90_SOLBU</name>
<organism evidence="1 2">
    <name type="scientific">Solanum bulbocastanum</name>
    <name type="common">Wild potato</name>
    <dbReference type="NCBI Taxonomy" id="147425"/>
    <lineage>
        <taxon>Eukaryota</taxon>
        <taxon>Viridiplantae</taxon>
        <taxon>Streptophyta</taxon>
        <taxon>Embryophyta</taxon>
        <taxon>Tracheophyta</taxon>
        <taxon>Spermatophyta</taxon>
        <taxon>Magnoliopsida</taxon>
        <taxon>eudicotyledons</taxon>
        <taxon>Gunneridae</taxon>
        <taxon>Pentapetalae</taxon>
        <taxon>asterids</taxon>
        <taxon>lamiids</taxon>
        <taxon>Solanales</taxon>
        <taxon>Solanaceae</taxon>
        <taxon>Solanoideae</taxon>
        <taxon>Solaneae</taxon>
        <taxon>Solanum</taxon>
    </lineage>
</organism>
<comment type="caution">
    <text evidence="1">The sequence shown here is derived from an EMBL/GenBank/DDBJ whole genome shotgun (WGS) entry which is preliminary data.</text>
</comment>
<sequence length="61" mass="7144">MEEKHNEDILRYNKTRIHHVVVPKYGVNSSANKSEICGICLAEYENEETIGTLWCDYKYHA</sequence>
<evidence type="ECO:0000313" key="2">
    <source>
        <dbReference type="Proteomes" id="UP001371456"/>
    </source>
</evidence>
<dbReference type="InterPro" id="IPR013083">
    <property type="entry name" value="Znf_RING/FYVE/PHD"/>
</dbReference>
<dbReference type="Proteomes" id="UP001371456">
    <property type="component" value="Unassembled WGS sequence"/>
</dbReference>
<reference evidence="1 2" key="1">
    <citation type="submission" date="2024-02" db="EMBL/GenBank/DDBJ databases">
        <title>de novo genome assembly of Solanum bulbocastanum strain 11H21.</title>
        <authorList>
            <person name="Hosaka A.J."/>
        </authorList>
    </citation>
    <scope>NUCLEOTIDE SEQUENCE [LARGE SCALE GENOMIC DNA]</scope>
    <source>
        <tissue evidence="1">Young leaves</tissue>
    </source>
</reference>
<evidence type="ECO:0000313" key="1">
    <source>
        <dbReference type="EMBL" id="KAK6791635.1"/>
    </source>
</evidence>
<dbReference type="EMBL" id="JBANQN010000004">
    <property type="protein sequence ID" value="KAK6791635.1"/>
    <property type="molecule type" value="Genomic_DNA"/>
</dbReference>
<keyword evidence="2" id="KW-1185">Reference proteome</keyword>
<dbReference type="Gene3D" id="3.30.40.10">
    <property type="entry name" value="Zinc/RING finger domain, C3HC4 (zinc finger)"/>
    <property type="match status" value="1"/>
</dbReference>